<dbReference type="PANTHER" id="PTHR12756">
    <property type="entry name" value="CYTOSOLIC CARBOXYPEPTIDASE"/>
    <property type="match status" value="1"/>
</dbReference>
<feature type="domain" description="Peptidase M14" evidence="5">
    <location>
        <begin position="388"/>
        <end position="718"/>
    </location>
</feature>
<sequence>MNEGGGVNSNSGFGGISSCNNNNINNGGATSSGLININKEDHKLVVNQEQLLLMQKEFSKQKIHQKDLILPDLNHNLHFHNSRRVSVIKQRRVSLSSQSSSPTHFVPLEFSELTKKRSASPVKTHQQRSSSTISFNQQHRKFQSFHSPLALEVSKSKHSSSFTTKKEEATTINSATSIIENESEELSEDDSDLLTSSEDEHHFSTSSSDGEEEEIEILAPEESIQVQNNELETSDSATTPSIPEEINEVPFISENYRGNLLFDASFESGNLDRVIRVDENEYDLYIRGDTFSGGKRMWYYFKVSNVKKNQKVLFTVTNLCKDKSLYRKGMTPLVSSTSRPRWERIPEKQVYYYKKTAKYNTIVNNSNLLSFVFIFDNEQDDYYFSYSFPYTYTDLQKYLFVIESKQLKYFHRSVLCRTTQNRKLDCLTITSVNNCKNHHYINNVNLNSIFENIPHNTPSTSTMSELTDISPTILTPPSIAKNIVITNELTLESQTKKRIVFVTCRVHPGESPASYVCHGFISFICSNHPIAVQLREMLIFKIVPMLNPDGVAIGNYRCCSMGFDLNRHWLNPQEWSHPTIYHVRKYLLQLKHDPNFQVDFFMDLHSHSGANNGFMYVNYTSKTSPDDQLRFPKLLNARAREFSMNDTKRCRDPSKMGASRRVLGQVLNVAKYCYTLEVSFFGYSAGTDVQPSSKHVPFSIENYFNLGKNMCLALADFYGIETPTSSEDV</sequence>
<dbReference type="GO" id="GO:0008270">
    <property type="term" value="F:zinc ion binding"/>
    <property type="evidence" value="ECO:0007669"/>
    <property type="project" value="InterPro"/>
</dbReference>
<accession>D2UYN7</accession>
<feature type="region of interest" description="Disordered" evidence="4">
    <location>
        <begin position="116"/>
        <end position="137"/>
    </location>
</feature>
<dbReference type="STRING" id="5762.D2UYN7"/>
<evidence type="ECO:0000313" key="7">
    <source>
        <dbReference type="Proteomes" id="UP000006671"/>
    </source>
</evidence>
<dbReference type="KEGG" id="ngr:NAEGRDRAFT_45221"/>
<dbReference type="GeneID" id="8863974"/>
<dbReference type="OrthoDB" id="10253041at2759"/>
<dbReference type="InParanoid" id="D2UYN7"/>
<dbReference type="SUPFAM" id="SSF53187">
    <property type="entry name" value="Zn-dependent exopeptidases"/>
    <property type="match status" value="1"/>
</dbReference>
<protein>
    <submittedName>
        <fullName evidence="6">Predicted protein</fullName>
    </submittedName>
</protein>
<evidence type="ECO:0000256" key="2">
    <source>
        <dbReference type="ARBA" id="ARBA00005988"/>
    </source>
</evidence>
<organism evidence="7">
    <name type="scientific">Naegleria gruberi</name>
    <name type="common">Amoeba</name>
    <dbReference type="NCBI Taxonomy" id="5762"/>
    <lineage>
        <taxon>Eukaryota</taxon>
        <taxon>Discoba</taxon>
        <taxon>Heterolobosea</taxon>
        <taxon>Tetramitia</taxon>
        <taxon>Eutetramitia</taxon>
        <taxon>Vahlkampfiidae</taxon>
        <taxon>Naegleria</taxon>
    </lineage>
</organism>
<feature type="compositionally biased region" description="Polar residues" evidence="4">
    <location>
        <begin position="170"/>
        <end position="180"/>
    </location>
</feature>
<reference evidence="6 7" key="1">
    <citation type="journal article" date="2010" name="Cell">
        <title>The genome of Naegleria gruberi illuminates early eukaryotic versatility.</title>
        <authorList>
            <person name="Fritz-Laylin L.K."/>
            <person name="Prochnik S.E."/>
            <person name="Ginger M.L."/>
            <person name="Dacks J.B."/>
            <person name="Carpenter M.L."/>
            <person name="Field M.C."/>
            <person name="Kuo A."/>
            <person name="Paredez A."/>
            <person name="Chapman J."/>
            <person name="Pham J."/>
            <person name="Shu S."/>
            <person name="Neupane R."/>
            <person name="Cipriano M."/>
            <person name="Mancuso J."/>
            <person name="Tu H."/>
            <person name="Salamov A."/>
            <person name="Lindquist E."/>
            <person name="Shapiro H."/>
            <person name="Lucas S."/>
            <person name="Grigoriev I.V."/>
            <person name="Cande W.Z."/>
            <person name="Fulton C."/>
            <person name="Rokhsar D.S."/>
            <person name="Dawson S.C."/>
        </authorList>
    </citation>
    <scope>NUCLEOTIDE SEQUENCE [LARGE SCALE GENOMIC DNA]</scope>
    <source>
        <strain evidence="6 7">NEG-M</strain>
    </source>
</reference>
<evidence type="ECO:0000259" key="5">
    <source>
        <dbReference type="PROSITE" id="PS52035"/>
    </source>
</evidence>
<dbReference type="VEuPathDB" id="AmoebaDB:NAEGRDRAFT_45221"/>
<feature type="compositionally biased region" description="Polar residues" evidence="4">
    <location>
        <begin position="225"/>
        <end position="241"/>
    </location>
</feature>
<dbReference type="Pfam" id="PF18027">
    <property type="entry name" value="Pepdidase_M14_N"/>
    <property type="match status" value="1"/>
</dbReference>
<dbReference type="GO" id="GO:0006508">
    <property type="term" value="P:proteolysis"/>
    <property type="evidence" value="ECO:0007669"/>
    <property type="project" value="InterPro"/>
</dbReference>
<evidence type="ECO:0000256" key="3">
    <source>
        <dbReference type="PROSITE-ProRule" id="PRU01379"/>
    </source>
</evidence>
<evidence type="ECO:0000256" key="1">
    <source>
        <dbReference type="ARBA" id="ARBA00001947"/>
    </source>
</evidence>
<evidence type="ECO:0000256" key="4">
    <source>
        <dbReference type="SAM" id="MobiDB-lite"/>
    </source>
</evidence>
<dbReference type="Gene3D" id="3.40.630.10">
    <property type="entry name" value="Zn peptidases"/>
    <property type="match status" value="1"/>
</dbReference>
<dbReference type="InterPro" id="IPR040626">
    <property type="entry name" value="Pepdidase_M14_N"/>
</dbReference>
<dbReference type="Gene3D" id="2.60.40.3120">
    <property type="match status" value="1"/>
</dbReference>
<dbReference type="PANTHER" id="PTHR12756:SF9">
    <property type="entry name" value="CYTOSOLIC CARBOXYPEPTIDASE 6"/>
    <property type="match status" value="1"/>
</dbReference>
<feature type="region of interest" description="Disordered" evidence="4">
    <location>
        <begin position="156"/>
        <end position="242"/>
    </location>
</feature>
<dbReference type="InterPro" id="IPR000834">
    <property type="entry name" value="Peptidase_M14"/>
</dbReference>
<dbReference type="PROSITE" id="PS52035">
    <property type="entry name" value="PEPTIDASE_M14"/>
    <property type="match status" value="1"/>
</dbReference>
<feature type="compositionally biased region" description="Polar residues" evidence="4">
    <location>
        <begin position="121"/>
        <end position="137"/>
    </location>
</feature>
<dbReference type="InterPro" id="IPR050821">
    <property type="entry name" value="Cytosolic_carboxypeptidase"/>
</dbReference>
<comment type="similarity">
    <text evidence="2 3">Belongs to the peptidase M14 family.</text>
</comment>
<evidence type="ECO:0000313" key="6">
    <source>
        <dbReference type="EMBL" id="EFC50508.1"/>
    </source>
</evidence>
<dbReference type="eggNOG" id="KOG3641">
    <property type="taxonomic scope" value="Eukaryota"/>
</dbReference>
<dbReference type="Pfam" id="PF00246">
    <property type="entry name" value="Peptidase_M14"/>
    <property type="match status" value="1"/>
</dbReference>
<dbReference type="Proteomes" id="UP000006671">
    <property type="component" value="Unassembled WGS sequence"/>
</dbReference>
<keyword evidence="7" id="KW-1185">Reference proteome</keyword>
<feature type="active site" description="Proton donor/acceptor" evidence="3">
    <location>
        <position position="677"/>
    </location>
</feature>
<dbReference type="EMBL" id="GG738845">
    <property type="protein sequence ID" value="EFC50508.1"/>
    <property type="molecule type" value="Genomic_DNA"/>
</dbReference>
<dbReference type="GO" id="GO:0004181">
    <property type="term" value="F:metallocarboxypeptidase activity"/>
    <property type="evidence" value="ECO:0007669"/>
    <property type="project" value="InterPro"/>
</dbReference>
<comment type="cofactor">
    <cofactor evidence="1">
        <name>Zn(2+)</name>
        <dbReference type="ChEBI" id="CHEBI:29105"/>
    </cofactor>
</comment>
<feature type="compositionally biased region" description="Acidic residues" evidence="4">
    <location>
        <begin position="181"/>
        <end position="192"/>
    </location>
</feature>
<dbReference type="RefSeq" id="XP_002683252.1">
    <property type="nucleotide sequence ID" value="XM_002683206.1"/>
</dbReference>
<dbReference type="AlphaFoldDB" id="D2UYN7"/>
<name>D2UYN7_NAEGR</name>
<proteinExistence type="inferred from homology"/>
<gene>
    <name evidence="6" type="ORF">NAEGRDRAFT_45221</name>
</gene>
<dbReference type="MEROPS" id="M14.027"/>